<comment type="caution">
    <text evidence="4">The sequence shown here is derived from an EMBL/GenBank/DDBJ whole genome shotgun (WGS) entry which is preliminary data.</text>
</comment>
<feature type="region of interest" description="Disordered" evidence="2">
    <location>
        <begin position="165"/>
        <end position="213"/>
    </location>
</feature>
<feature type="domain" description="Fibronectin type-III" evidence="3">
    <location>
        <begin position="264"/>
        <end position="372"/>
    </location>
</feature>
<feature type="compositionally biased region" description="Polar residues" evidence="2">
    <location>
        <begin position="195"/>
        <end position="207"/>
    </location>
</feature>
<dbReference type="InterPro" id="IPR036116">
    <property type="entry name" value="FN3_sf"/>
</dbReference>
<keyword evidence="5" id="KW-1185">Reference proteome</keyword>
<dbReference type="InterPro" id="IPR003961">
    <property type="entry name" value="FN3_dom"/>
</dbReference>
<dbReference type="EMBL" id="JBICBT010001099">
    <property type="protein sequence ID" value="KAL3083557.1"/>
    <property type="molecule type" value="Genomic_DNA"/>
</dbReference>
<dbReference type="Proteomes" id="UP001620626">
    <property type="component" value="Unassembled WGS sequence"/>
</dbReference>
<organism evidence="4 5">
    <name type="scientific">Heterodera trifolii</name>
    <dbReference type="NCBI Taxonomy" id="157864"/>
    <lineage>
        <taxon>Eukaryota</taxon>
        <taxon>Metazoa</taxon>
        <taxon>Ecdysozoa</taxon>
        <taxon>Nematoda</taxon>
        <taxon>Chromadorea</taxon>
        <taxon>Rhabditida</taxon>
        <taxon>Tylenchina</taxon>
        <taxon>Tylenchomorpha</taxon>
        <taxon>Tylenchoidea</taxon>
        <taxon>Heteroderidae</taxon>
        <taxon>Heteroderinae</taxon>
        <taxon>Heterodera</taxon>
    </lineage>
</organism>
<keyword evidence="1" id="KW-0175">Coiled coil</keyword>
<evidence type="ECO:0000313" key="5">
    <source>
        <dbReference type="Proteomes" id="UP001620626"/>
    </source>
</evidence>
<dbReference type="Gene3D" id="1.20.5.340">
    <property type="match status" value="1"/>
</dbReference>
<protein>
    <recommendedName>
        <fullName evidence="3">Fibronectin type-III domain-containing protein</fullName>
    </recommendedName>
</protein>
<dbReference type="Gene3D" id="2.60.40.10">
    <property type="entry name" value="Immunoglobulins"/>
    <property type="match status" value="1"/>
</dbReference>
<proteinExistence type="predicted"/>
<dbReference type="InterPro" id="IPR013783">
    <property type="entry name" value="Ig-like_fold"/>
</dbReference>
<evidence type="ECO:0000259" key="3">
    <source>
        <dbReference type="PROSITE" id="PS50853"/>
    </source>
</evidence>
<gene>
    <name evidence="4" type="ORF">niasHT_039509</name>
</gene>
<dbReference type="SUPFAM" id="SSF57997">
    <property type="entry name" value="Tropomyosin"/>
    <property type="match status" value="1"/>
</dbReference>
<sequence length="375" mass="41661">MAPKCLPLELLFEIVPFVPAENATPNALSSCRLLHKLLLPRVVKLKETKKEMAELRQLLKDEIGRLEKKMESEIGRLEKKMDRGFNELGKRISEVETKVEGMETKIGGMETKIGGMETKIGGMETKVERLETKMNLFEEARFRLPEQIGKKVTIRTNEVRAPHFSASDGAQHQRGPAPHTLFGSSLGQRRPTAGKSGSMSGQPPASRSDNRESRILTNVQFCQKDVTESTFKPGQPAHFLPPTVASSNQPIISRTFSAVVAAIPPTIVDAKLYHRPETLTWCSIELYWAPLNNCGTDHYIVEVKNKNKEWKATKHKLIHCAEKKTLVAQISKLEPNTVFSFRVKAYGENGRVIGILGGSGGSGGLTVRTLPRQTK</sequence>
<reference evidence="4 5" key="1">
    <citation type="submission" date="2024-10" db="EMBL/GenBank/DDBJ databases">
        <authorList>
            <person name="Kim D."/>
        </authorList>
    </citation>
    <scope>NUCLEOTIDE SEQUENCE [LARGE SCALE GENOMIC DNA]</scope>
    <source>
        <strain evidence="4">BH-2024</strain>
    </source>
</reference>
<dbReference type="PROSITE" id="PS50853">
    <property type="entry name" value="FN3"/>
    <property type="match status" value="1"/>
</dbReference>
<name>A0ABD2IUC3_9BILA</name>
<dbReference type="AlphaFoldDB" id="A0ABD2IUC3"/>
<feature type="coiled-coil region" evidence="1">
    <location>
        <begin position="42"/>
        <end position="140"/>
    </location>
</feature>
<evidence type="ECO:0000256" key="1">
    <source>
        <dbReference type="SAM" id="Coils"/>
    </source>
</evidence>
<evidence type="ECO:0000313" key="4">
    <source>
        <dbReference type="EMBL" id="KAL3083557.1"/>
    </source>
</evidence>
<dbReference type="CDD" id="cd00063">
    <property type="entry name" value="FN3"/>
    <property type="match status" value="1"/>
</dbReference>
<accession>A0ABD2IUC3</accession>
<evidence type="ECO:0000256" key="2">
    <source>
        <dbReference type="SAM" id="MobiDB-lite"/>
    </source>
</evidence>
<dbReference type="SUPFAM" id="SSF49265">
    <property type="entry name" value="Fibronectin type III"/>
    <property type="match status" value="1"/>
</dbReference>